<comment type="caution">
    <text evidence="2">The sequence shown here is derived from an EMBL/GenBank/DDBJ whole genome shotgun (WGS) entry which is preliminary data.</text>
</comment>
<evidence type="ECO:0000313" key="3">
    <source>
        <dbReference type="Proteomes" id="UP001530315"/>
    </source>
</evidence>
<feature type="compositionally biased region" description="Polar residues" evidence="1">
    <location>
        <begin position="225"/>
        <end position="244"/>
    </location>
</feature>
<dbReference type="InterPro" id="IPR029028">
    <property type="entry name" value="Alpha/beta_knot_MTases"/>
</dbReference>
<feature type="region of interest" description="Disordered" evidence="1">
    <location>
        <begin position="208"/>
        <end position="247"/>
    </location>
</feature>
<evidence type="ECO:0000256" key="1">
    <source>
        <dbReference type="SAM" id="MobiDB-lite"/>
    </source>
</evidence>
<proteinExistence type="predicted"/>
<dbReference type="InterPro" id="IPR051259">
    <property type="entry name" value="rRNA_Methyltransferase"/>
</dbReference>
<name>A0ABD3MMD5_9STRA</name>
<sequence>MKTNGERQSPDDQAMVGPEKRWYLLISNPSKTTHLGTLIRCAAAFRAHQVLLVGYDKFNCQGSFGSHLFLDIVTLPSWGGVREYLRLGDGDYSANEDDSKCRPKDNEMSRLQNPINIIGILGAYGGGDEIFSPDGMAVYEGVDSFASLVPPEDGINKDATSLPHRSFPIHTRPFSSDVCFLLSRDKKGLPISQARMCSGFVHVPHLSFDDDTPPTVHPPGKPNPNDESMPTQSSPSFAARTTNHPPSIITTTRITPSNLLDTATTLSIVLHHFTAWAGYAERTFAEDQKFVKDVKPNARRRLCRVVDQSNAEQAQGVDDVKDAIESMMLWKETGGALQSSDY</sequence>
<dbReference type="PANTHER" id="PTHR43191:SF7">
    <property type="entry name" value="OBP33PEP LIKE PROTEIN"/>
    <property type="match status" value="1"/>
</dbReference>
<organism evidence="2 3">
    <name type="scientific">Stephanodiscus triporus</name>
    <dbReference type="NCBI Taxonomy" id="2934178"/>
    <lineage>
        <taxon>Eukaryota</taxon>
        <taxon>Sar</taxon>
        <taxon>Stramenopiles</taxon>
        <taxon>Ochrophyta</taxon>
        <taxon>Bacillariophyta</taxon>
        <taxon>Coscinodiscophyceae</taxon>
        <taxon>Thalassiosirophycidae</taxon>
        <taxon>Stephanodiscales</taxon>
        <taxon>Stephanodiscaceae</taxon>
        <taxon>Stephanodiscus</taxon>
    </lineage>
</organism>
<dbReference type="EMBL" id="JALLAZ020001847">
    <property type="protein sequence ID" value="KAL3761685.1"/>
    <property type="molecule type" value="Genomic_DNA"/>
</dbReference>
<keyword evidence="3" id="KW-1185">Reference proteome</keyword>
<dbReference type="Gene3D" id="3.40.1280.10">
    <property type="match status" value="1"/>
</dbReference>
<evidence type="ECO:0000313" key="2">
    <source>
        <dbReference type="EMBL" id="KAL3761685.1"/>
    </source>
</evidence>
<dbReference type="PANTHER" id="PTHR43191">
    <property type="entry name" value="RRNA METHYLTRANSFERASE 3"/>
    <property type="match status" value="1"/>
</dbReference>
<dbReference type="SUPFAM" id="SSF75217">
    <property type="entry name" value="alpha/beta knot"/>
    <property type="match status" value="1"/>
</dbReference>
<gene>
    <name evidence="2" type="ORF">ACHAW5_002665</name>
</gene>
<dbReference type="InterPro" id="IPR029026">
    <property type="entry name" value="tRNA_m1G_MTases_N"/>
</dbReference>
<evidence type="ECO:0008006" key="4">
    <source>
        <dbReference type="Google" id="ProtNLM"/>
    </source>
</evidence>
<dbReference type="AlphaFoldDB" id="A0ABD3MMD5"/>
<reference evidence="2 3" key="1">
    <citation type="submission" date="2024-10" db="EMBL/GenBank/DDBJ databases">
        <title>Updated reference genomes for cyclostephanoid diatoms.</title>
        <authorList>
            <person name="Roberts W.R."/>
            <person name="Alverson A.J."/>
        </authorList>
    </citation>
    <scope>NUCLEOTIDE SEQUENCE [LARGE SCALE GENOMIC DNA]</scope>
    <source>
        <strain evidence="2 3">AJA276-08</strain>
    </source>
</reference>
<accession>A0ABD3MMD5</accession>
<dbReference type="Proteomes" id="UP001530315">
    <property type="component" value="Unassembled WGS sequence"/>
</dbReference>
<protein>
    <recommendedName>
        <fullName evidence="4">Proteasome assembly chaperone 2</fullName>
    </recommendedName>
</protein>